<evidence type="ECO:0000256" key="5">
    <source>
        <dbReference type="ARBA" id="ARBA00045743"/>
    </source>
</evidence>
<proteinExistence type="predicted"/>
<dbReference type="GO" id="GO:0004034">
    <property type="term" value="F:aldose 1-epimerase activity"/>
    <property type="evidence" value="ECO:0007669"/>
    <property type="project" value="UniProtKB-EC"/>
</dbReference>
<dbReference type="RefSeq" id="XP_014474139.1">
    <property type="nucleotide sequence ID" value="XM_014618653.1"/>
</dbReference>
<protein>
    <recommendedName>
        <fullName evidence="3">Galactose mutarotase</fullName>
    </recommendedName>
    <alternativeName>
        <fullName evidence="4">Aldose 1-epimerase</fullName>
    </alternativeName>
</protein>
<comment type="pathway">
    <text evidence="2">Carbohydrate metabolism; galactose metabolism.</text>
</comment>
<dbReference type="KEGG" id="dqu:106744159"/>
<dbReference type="GeneID" id="106744159"/>
<evidence type="ECO:0000313" key="7">
    <source>
        <dbReference type="Proteomes" id="UP000515204"/>
    </source>
</evidence>
<dbReference type="GO" id="GO:0006012">
    <property type="term" value="P:galactose metabolic process"/>
    <property type="evidence" value="ECO:0007669"/>
    <property type="project" value="UniProtKB-UniPathway"/>
</dbReference>
<gene>
    <name evidence="8" type="primary">LOC106744159</name>
</gene>
<evidence type="ECO:0000256" key="4">
    <source>
        <dbReference type="ARBA" id="ARBA00032729"/>
    </source>
</evidence>
<evidence type="ECO:0000256" key="6">
    <source>
        <dbReference type="SAM" id="MobiDB-lite"/>
    </source>
</evidence>
<dbReference type="Gene3D" id="2.70.98.10">
    <property type="match status" value="1"/>
</dbReference>
<feature type="compositionally biased region" description="Acidic residues" evidence="6">
    <location>
        <begin position="1"/>
        <end position="10"/>
    </location>
</feature>
<dbReference type="InterPro" id="IPR008183">
    <property type="entry name" value="Aldose_1/G6P_1-epimerase"/>
</dbReference>
<accession>A0A6P3X8E1</accession>
<dbReference type="InterPro" id="IPR011013">
    <property type="entry name" value="Gal_mutarotase_sf_dom"/>
</dbReference>
<name>A0A6P3X8E1_DINQU</name>
<dbReference type="SUPFAM" id="SSF74650">
    <property type="entry name" value="Galactose mutarotase-like"/>
    <property type="match status" value="1"/>
</dbReference>
<evidence type="ECO:0000313" key="8">
    <source>
        <dbReference type="RefSeq" id="XP_014474139.1"/>
    </source>
</evidence>
<evidence type="ECO:0000256" key="3">
    <source>
        <dbReference type="ARBA" id="ARBA00021023"/>
    </source>
</evidence>
<dbReference type="Proteomes" id="UP000515204">
    <property type="component" value="Unplaced"/>
</dbReference>
<dbReference type="InterPro" id="IPR014718">
    <property type="entry name" value="GH-type_carb-bd"/>
</dbReference>
<comment type="catalytic activity">
    <reaction evidence="1">
        <text>alpha-D-galactose = beta-D-galactose</text>
        <dbReference type="Rhea" id="RHEA:28675"/>
        <dbReference type="ChEBI" id="CHEBI:27667"/>
        <dbReference type="ChEBI" id="CHEBI:28061"/>
        <dbReference type="EC" id="5.1.3.3"/>
    </reaction>
    <physiologicalReaction direction="right-to-left" evidence="1">
        <dbReference type="Rhea" id="RHEA:28677"/>
    </physiologicalReaction>
</comment>
<evidence type="ECO:0000256" key="1">
    <source>
        <dbReference type="ARBA" id="ARBA00001712"/>
    </source>
</evidence>
<dbReference type="AlphaFoldDB" id="A0A6P3X8E1"/>
<comment type="function">
    <text evidence="5">Mutarotase that catalyzes the interconversion of beta-D-galactose and alpha-D-galactose during galactose metabolism. Beta-D-galactose is metabolized in the liver into glucose 1-phosphate, the primary metabolic fuel, by the action of four enzymes that constitute the Leloir pathway: GALM, GALK1 (galactokinase), GALT (galactose-1-phosphate uridylyltransferase) and GALE (UDP-galactose-4'-epimerase). Involved in the maintenance of the equilibrium between the beta- and alpha-anomers of galactose, therefore ensuring a sufficient supply of the alpha-anomer for GALK1. Also active on D-glucose although shows a preference for galactose over glucose.</text>
</comment>
<evidence type="ECO:0000256" key="2">
    <source>
        <dbReference type="ARBA" id="ARBA00004947"/>
    </source>
</evidence>
<reference evidence="8" key="1">
    <citation type="submission" date="2025-08" db="UniProtKB">
        <authorList>
            <consortium name="RefSeq"/>
        </authorList>
    </citation>
    <scope>IDENTIFICATION</scope>
</reference>
<dbReference type="GO" id="GO:0030246">
    <property type="term" value="F:carbohydrate binding"/>
    <property type="evidence" value="ECO:0007669"/>
    <property type="project" value="InterPro"/>
</dbReference>
<keyword evidence="7" id="KW-1185">Reference proteome</keyword>
<feature type="region of interest" description="Disordered" evidence="6">
    <location>
        <begin position="1"/>
        <end position="46"/>
    </location>
</feature>
<dbReference type="Pfam" id="PF01263">
    <property type="entry name" value="Aldose_epim"/>
    <property type="match status" value="1"/>
</dbReference>
<feature type="compositionally biased region" description="Polar residues" evidence="6">
    <location>
        <begin position="30"/>
        <end position="44"/>
    </location>
</feature>
<feature type="non-terminal residue" evidence="8">
    <location>
        <position position="1"/>
    </location>
</feature>
<sequence length="104" mass="11508">TNNDADDTQPDVDKPDDKEGEGDEGEALISEQTKSNGPAESKSPSFIIGKKGVRYTKHCAFSIQPQNYPDAINNSHFPCPILRPGQFYCHDITYKFGIQLANCM</sequence>
<dbReference type="UniPathway" id="UPA00214"/>
<organism evidence="7 8">
    <name type="scientific">Dinoponera quadriceps</name>
    <name type="common">South American ant</name>
    <dbReference type="NCBI Taxonomy" id="609295"/>
    <lineage>
        <taxon>Eukaryota</taxon>
        <taxon>Metazoa</taxon>
        <taxon>Ecdysozoa</taxon>
        <taxon>Arthropoda</taxon>
        <taxon>Hexapoda</taxon>
        <taxon>Insecta</taxon>
        <taxon>Pterygota</taxon>
        <taxon>Neoptera</taxon>
        <taxon>Endopterygota</taxon>
        <taxon>Hymenoptera</taxon>
        <taxon>Apocrita</taxon>
        <taxon>Aculeata</taxon>
        <taxon>Formicoidea</taxon>
        <taxon>Formicidae</taxon>
        <taxon>Ponerinae</taxon>
        <taxon>Ponerini</taxon>
        <taxon>Dinoponera</taxon>
    </lineage>
</organism>
<dbReference type="OrthoDB" id="274691at2759"/>